<dbReference type="EMBL" id="GEDG01034032">
    <property type="protein sequence ID" value="JAP09941.1"/>
    <property type="molecule type" value="Transcribed_RNA"/>
</dbReference>
<keyword evidence="1" id="KW-0472">Membrane</keyword>
<protein>
    <submittedName>
        <fullName evidence="2">Putative ovule protein</fullName>
    </submittedName>
</protein>
<keyword evidence="1" id="KW-0812">Transmembrane</keyword>
<proteinExistence type="predicted"/>
<feature type="transmembrane region" description="Helical" evidence="1">
    <location>
        <begin position="12"/>
        <end position="33"/>
    </location>
</feature>
<dbReference type="AlphaFoldDB" id="A0A0V0GP35"/>
<evidence type="ECO:0000256" key="1">
    <source>
        <dbReference type="SAM" id="Phobius"/>
    </source>
</evidence>
<sequence length="88" mass="10610">NGKNSPKLTVSTVAFLFFFLSLDYLFSFIMFVCFHELHTFRFTIIYIYVLFLIKLNLFIDLCLSFLHRSHTNFSLYRFDSIGMFGRRR</sequence>
<feature type="non-terminal residue" evidence="2">
    <location>
        <position position="1"/>
    </location>
</feature>
<evidence type="ECO:0000313" key="2">
    <source>
        <dbReference type="EMBL" id="JAP09941.1"/>
    </source>
</evidence>
<organism evidence="2">
    <name type="scientific">Solanum chacoense</name>
    <name type="common">Chaco potato</name>
    <dbReference type="NCBI Taxonomy" id="4108"/>
    <lineage>
        <taxon>Eukaryota</taxon>
        <taxon>Viridiplantae</taxon>
        <taxon>Streptophyta</taxon>
        <taxon>Embryophyta</taxon>
        <taxon>Tracheophyta</taxon>
        <taxon>Spermatophyta</taxon>
        <taxon>Magnoliopsida</taxon>
        <taxon>eudicotyledons</taxon>
        <taxon>Gunneridae</taxon>
        <taxon>Pentapetalae</taxon>
        <taxon>asterids</taxon>
        <taxon>lamiids</taxon>
        <taxon>Solanales</taxon>
        <taxon>Solanaceae</taxon>
        <taxon>Solanoideae</taxon>
        <taxon>Solaneae</taxon>
        <taxon>Solanum</taxon>
    </lineage>
</organism>
<keyword evidence="1" id="KW-1133">Transmembrane helix</keyword>
<accession>A0A0V0GP35</accession>
<feature type="transmembrane region" description="Helical" evidence="1">
    <location>
        <begin position="45"/>
        <end position="66"/>
    </location>
</feature>
<reference evidence="2" key="1">
    <citation type="submission" date="2015-12" db="EMBL/GenBank/DDBJ databases">
        <title>Gene expression during late stages of embryo sac development: a critical building block for successful pollen-pistil interactions.</title>
        <authorList>
            <person name="Liu Y."/>
            <person name="Joly V."/>
            <person name="Sabar M."/>
            <person name="Matton D.P."/>
        </authorList>
    </citation>
    <scope>NUCLEOTIDE SEQUENCE</scope>
</reference>
<name>A0A0V0GP35_SOLCH</name>